<dbReference type="PANTHER" id="PTHR10889:SF1">
    <property type="entry name" value="DEOXYRIBOSE-PHOSPHATE ALDOLASE"/>
    <property type="match status" value="1"/>
</dbReference>
<dbReference type="NCBIfam" id="TIGR00126">
    <property type="entry name" value="deoC"/>
    <property type="match status" value="1"/>
</dbReference>
<comment type="caution">
    <text evidence="8">The sequence shown here is derived from an EMBL/GenBank/DDBJ whole genome shotgun (WGS) entry which is preliminary data.</text>
</comment>
<keyword evidence="9" id="KW-1185">Reference proteome</keyword>
<dbReference type="InterPro" id="IPR011343">
    <property type="entry name" value="DeoC"/>
</dbReference>
<dbReference type="InterPro" id="IPR028581">
    <property type="entry name" value="DeoC_typeI"/>
</dbReference>
<evidence type="ECO:0000256" key="3">
    <source>
        <dbReference type="ARBA" id="ARBA00022490"/>
    </source>
</evidence>
<dbReference type="CDD" id="cd00959">
    <property type="entry name" value="DeoC"/>
    <property type="match status" value="1"/>
</dbReference>
<evidence type="ECO:0000256" key="7">
    <source>
        <dbReference type="ARBA" id="ARBA00048791"/>
    </source>
</evidence>
<evidence type="ECO:0000313" key="9">
    <source>
        <dbReference type="Proteomes" id="UP001447188"/>
    </source>
</evidence>
<evidence type="ECO:0000256" key="5">
    <source>
        <dbReference type="ARBA" id="ARBA00023270"/>
    </source>
</evidence>
<dbReference type="InterPro" id="IPR013785">
    <property type="entry name" value="Aldolase_TIM"/>
</dbReference>
<dbReference type="Proteomes" id="UP001447188">
    <property type="component" value="Unassembled WGS sequence"/>
</dbReference>
<dbReference type="EMBL" id="JBBBZM010000077">
    <property type="protein sequence ID" value="KAL0635116.1"/>
    <property type="molecule type" value="Genomic_DNA"/>
</dbReference>
<dbReference type="HAMAP" id="MF_00114">
    <property type="entry name" value="DeoC_type1"/>
    <property type="match status" value="1"/>
</dbReference>
<keyword evidence="3" id="KW-0963">Cytoplasm</keyword>
<dbReference type="SUPFAM" id="SSF51569">
    <property type="entry name" value="Aldolase"/>
    <property type="match status" value="1"/>
</dbReference>
<proteinExistence type="inferred from homology"/>
<sequence>MSVNKKRLRTYFSSSKTAHAITCPVIRPAEEEEAISMSRTNDEWKAAIEAKIAEVVADSSLTNYASGITTADSSFALTIDHTLLKPDATPSQVDTLCDEAIRYGFKVANRLKDSECVPCAVVGFPLGAMTSQAKAWETEDACRNGAKEVDMVINIGLAKSSQHNALYDDIHAVVKAASSYAIVKVIIETALLTDKEKITASFIAAEAGATFVKTCTGFSGGAASAADVRLMKKAVAYKQGVKVKASAGVRTFEKCLEMLQAGAERIGTSSGTAIMEKAEVQASTY</sequence>
<gene>
    <name evidence="8" type="ORF">Q9L58_005937</name>
</gene>
<comment type="similarity">
    <text evidence="1">Belongs to the DeoC/FbaB aldolase family. DeoC type 1 subfamily.</text>
</comment>
<comment type="catalytic activity">
    <reaction evidence="7">
        <text>2-deoxy-D-ribose 5-phosphate = D-glyceraldehyde 3-phosphate + acetaldehyde</text>
        <dbReference type="Rhea" id="RHEA:12821"/>
        <dbReference type="ChEBI" id="CHEBI:15343"/>
        <dbReference type="ChEBI" id="CHEBI:59776"/>
        <dbReference type="ChEBI" id="CHEBI:62877"/>
        <dbReference type="EC" id="4.1.2.4"/>
    </reaction>
</comment>
<evidence type="ECO:0000256" key="1">
    <source>
        <dbReference type="ARBA" id="ARBA00010936"/>
    </source>
</evidence>
<reference evidence="8 9" key="1">
    <citation type="submission" date="2024-02" db="EMBL/GenBank/DDBJ databases">
        <title>Discinaceae phylogenomics.</title>
        <authorList>
            <person name="Dirks A.C."/>
            <person name="James T.Y."/>
        </authorList>
    </citation>
    <scope>NUCLEOTIDE SEQUENCE [LARGE SCALE GENOMIC DNA]</scope>
    <source>
        <strain evidence="8 9">ACD0624</strain>
    </source>
</reference>
<keyword evidence="4" id="KW-0456">Lyase</keyword>
<dbReference type="SMART" id="SM01133">
    <property type="entry name" value="DeoC"/>
    <property type="match status" value="1"/>
</dbReference>
<evidence type="ECO:0000256" key="2">
    <source>
        <dbReference type="ARBA" id="ARBA00012515"/>
    </source>
</evidence>
<dbReference type="EC" id="4.1.2.4" evidence="2"/>
<name>A0ABR3GGY9_9PEZI</name>
<evidence type="ECO:0000256" key="6">
    <source>
        <dbReference type="ARBA" id="ARBA00032755"/>
    </source>
</evidence>
<dbReference type="Pfam" id="PF01791">
    <property type="entry name" value="DeoC"/>
    <property type="match status" value="1"/>
</dbReference>
<evidence type="ECO:0000313" key="8">
    <source>
        <dbReference type="EMBL" id="KAL0635116.1"/>
    </source>
</evidence>
<organism evidence="8 9">
    <name type="scientific">Discina gigas</name>
    <dbReference type="NCBI Taxonomy" id="1032678"/>
    <lineage>
        <taxon>Eukaryota</taxon>
        <taxon>Fungi</taxon>
        <taxon>Dikarya</taxon>
        <taxon>Ascomycota</taxon>
        <taxon>Pezizomycotina</taxon>
        <taxon>Pezizomycetes</taxon>
        <taxon>Pezizales</taxon>
        <taxon>Discinaceae</taxon>
        <taxon>Discina</taxon>
    </lineage>
</organism>
<keyword evidence="5" id="KW-0704">Schiff base</keyword>
<protein>
    <recommendedName>
        <fullName evidence="2">deoxyribose-phosphate aldolase</fullName>
        <ecNumber evidence="2">4.1.2.4</ecNumber>
    </recommendedName>
    <alternativeName>
        <fullName evidence="6">2-deoxy-D-ribose 5-phosphate aldolase</fullName>
    </alternativeName>
</protein>
<dbReference type="InterPro" id="IPR002915">
    <property type="entry name" value="DeoC/FbaB/LacD_aldolase"/>
</dbReference>
<dbReference type="Gene3D" id="3.20.20.70">
    <property type="entry name" value="Aldolase class I"/>
    <property type="match status" value="1"/>
</dbReference>
<evidence type="ECO:0000256" key="4">
    <source>
        <dbReference type="ARBA" id="ARBA00023239"/>
    </source>
</evidence>
<accession>A0ABR3GGY9</accession>
<dbReference type="PANTHER" id="PTHR10889">
    <property type="entry name" value="DEOXYRIBOSE-PHOSPHATE ALDOLASE"/>
    <property type="match status" value="1"/>
</dbReference>